<dbReference type="Pfam" id="PF13837">
    <property type="entry name" value="Myb_DNA-bind_4"/>
    <property type="match status" value="1"/>
</dbReference>
<dbReference type="InterPro" id="IPR044822">
    <property type="entry name" value="Myb_DNA-bind_4"/>
</dbReference>
<dbReference type="PANTHER" id="PTHR33198">
    <property type="entry name" value="ANK_REP_REGION DOMAIN-CONTAINING PROTEIN-RELATED"/>
    <property type="match status" value="1"/>
</dbReference>
<feature type="region of interest" description="Disordered" evidence="1">
    <location>
        <begin position="329"/>
        <end position="372"/>
    </location>
</feature>
<dbReference type="EMBL" id="JAHWGI010001426">
    <property type="protein sequence ID" value="KAK3931594.1"/>
    <property type="molecule type" value="Genomic_DNA"/>
</dbReference>
<feature type="compositionally biased region" description="Low complexity" evidence="1">
    <location>
        <begin position="297"/>
        <end position="316"/>
    </location>
</feature>
<feature type="region of interest" description="Disordered" evidence="1">
    <location>
        <begin position="297"/>
        <end position="317"/>
    </location>
</feature>
<evidence type="ECO:0000313" key="4">
    <source>
        <dbReference type="Proteomes" id="UP001219518"/>
    </source>
</evidence>
<feature type="compositionally biased region" description="Low complexity" evidence="1">
    <location>
        <begin position="405"/>
        <end position="425"/>
    </location>
</feature>
<gene>
    <name evidence="3" type="ORF">KUF71_006612</name>
</gene>
<feature type="compositionally biased region" description="Low complexity" evidence="1">
    <location>
        <begin position="350"/>
        <end position="371"/>
    </location>
</feature>
<comment type="caution">
    <text evidence="3">The sequence shown here is derived from an EMBL/GenBank/DDBJ whole genome shotgun (WGS) entry which is preliminary data.</text>
</comment>
<reference evidence="3" key="2">
    <citation type="journal article" date="2023" name="BMC Genomics">
        <title>Pest status, molecular evolution, and epigenetic factors derived from the genome assembly of Frankliniella fusca, a thysanopteran phytovirus vector.</title>
        <authorList>
            <person name="Catto M.A."/>
            <person name="Labadie P.E."/>
            <person name="Jacobson A.L."/>
            <person name="Kennedy G.G."/>
            <person name="Srinivasan R."/>
            <person name="Hunt B.G."/>
        </authorList>
    </citation>
    <scope>NUCLEOTIDE SEQUENCE</scope>
    <source>
        <strain evidence="3">PL_HMW_Pooled</strain>
    </source>
</reference>
<dbReference type="PANTHER" id="PTHR33198:SF19">
    <property type="entry name" value="CCHC-TYPE DOMAIN-CONTAINING PROTEIN"/>
    <property type="match status" value="1"/>
</dbReference>
<feature type="compositionally biased region" description="Basic and acidic residues" evidence="1">
    <location>
        <begin position="200"/>
        <end position="218"/>
    </location>
</feature>
<feature type="domain" description="Myb/SANT-like DNA-binding" evidence="2">
    <location>
        <begin position="678"/>
        <end position="769"/>
    </location>
</feature>
<organism evidence="3 4">
    <name type="scientific">Frankliniella fusca</name>
    <dbReference type="NCBI Taxonomy" id="407009"/>
    <lineage>
        <taxon>Eukaryota</taxon>
        <taxon>Metazoa</taxon>
        <taxon>Ecdysozoa</taxon>
        <taxon>Arthropoda</taxon>
        <taxon>Hexapoda</taxon>
        <taxon>Insecta</taxon>
        <taxon>Pterygota</taxon>
        <taxon>Neoptera</taxon>
        <taxon>Paraneoptera</taxon>
        <taxon>Thysanoptera</taxon>
        <taxon>Terebrantia</taxon>
        <taxon>Thripoidea</taxon>
        <taxon>Thripidae</taxon>
        <taxon>Frankliniella</taxon>
    </lineage>
</organism>
<dbReference type="AlphaFoldDB" id="A0AAE1LUU0"/>
<evidence type="ECO:0000256" key="1">
    <source>
        <dbReference type="SAM" id="MobiDB-lite"/>
    </source>
</evidence>
<evidence type="ECO:0000313" key="3">
    <source>
        <dbReference type="EMBL" id="KAK3931594.1"/>
    </source>
</evidence>
<feature type="region of interest" description="Disordered" evidence="1">
    <location>
        <begin position="384"/>
        <end position="425"/>
    </location>
</feature>
<reference evidence="3" key="1">
    <citation type="submission" date="2021-07" db="EMBL/GenBank/DDBJ databases">
        <authorList>
            <person name="Catto M.A."/>
            <person name="Jacobson A."/>
            <person name="Kennedy G."/>
            <person name="Labadie P."/>
            <person name="Hunt B.G."/>
            <person name="Srinivasan R."/>
        </authorList>
    </citation>
    <scope>NUCLEOTIDE SEQUENCE</scope>
    <source>
        <strain evidence="3">PL_HMW_Pooled</strain>
        <tissue evidence="3">Head</tissue>
    </source>
</reference>
<proteinExistence type="predicted"/>
<name>A0AAE1LUU0_9NEOP</name>
<protein>
    <submittedName>
        <fullName evidence="3">Filamentous hemagglutinin</fullName>
    </submittedName>
</protein>
<accession>A0AAE1LUU0</accession>
<sequence>MADGGKSGFGHFKPYGSVDIEMYLKRFTSYLFTKNVTPPAEGQDRTKYDIQRKNWLLSEIGPEAYAVLDGLCGAGCPEDKTVTQLEDLLKTHFKPKRNKNTEREKFYARKQGNETVSEFSVSLYQLSKFCEFGEFLDQALQTQFINNLRSLKVKEKVAEGSATFSEVVANAAKFEQMYGSEVTNPILMVNKDKDKKKKSTKEDNKKSQPGDKDKKGRGKIDISKMEFTVDVAGTIYRFVGFTVDEVVECLNREGLTAVAQATIRPSLLSSSVAPVIPTPTPLIPSVAPVIPSQPLQSSSAAPVIPSQPLQSSSAAPVIPRPTLSSSVAPVIPSQPPLSSSAAPVIPSQPPLSSSAAPVIPSQPLQSSSAAPVIPRPTLSSSVAPVIPSQPPLSSSAAPVIPSQPPLSSSAAPVIPSQPLQSSSAAPVIPTPTPLISSVAAVIPTPTPLISSVAPVISTKVAPADPPGGQSSNSCSQPLTSMFCTVPKNTNADELVHFLNSSLLNLELCDTAVVHDCTLVNHTTANIFVLTNHVNKLLCLDSVVFKGGSIKFEVPVDVPVAKQHDGTSRAMCAADDDVAVEALLKQLILRRGEINFLAKRVIIPKPKMDSILNALKSQGFTCFTSDSITKKRANLVKYYLSRKAMNLTDWRFYNLVAQLMGDQEFNGSFAQVTDCHDRANFSPEATITLIYEYSQRKALFEKALRKGPLWEEVASGVSIAFPQLTNITAATCERKWGSLKTLYYDFKAQVDATGQDSVVLSWPFYEPMQQALQGCRAADPEFTFAVGSSKQMKKKLKKKIVHSSSESEEEVQPKKKRTAKAPKESLAAKKLKLEEKNLEIKSQILAILAGNALKVKKRRSSSTSSNSDA</sequence>
<feature type="region of interest" description="Disordered" evidence="1">
    <location>
        <begin position="189"/>
        <end position="218"/>
    </location>
</feature>
<dbReference type="Gene3D" id="1.10.10.60">
    <property type="entry name" value="Homeodomain-like"/>
    <property type="match status" value="1"/>
</dbReference>
<feature type="region of interest" description="Disordered" evidence="1">
    <location>
        <begin position="799"/>
        <end position="824"/>
    </location>
</feature>
<evidence type="ECO:0000259" key="2">
    <source>
        <dbReference type="Pfam" id="PF13837"/>
    </source>
</evidence>
<dbReference type="Proteomes" id="UP001219518">
    <property type="component" value="Unassembled WGS sequence"/>
</dbReference>
<keyword evidence="4" id="KW-1185">Reference proteome</keyword>